<evidence type="ECO:0000256" key="8">
    <source>
        <dbReference type="ARBA" id="ARBA00022723"/>
    </source>
</evidence>
<proteinExistence type="inferred from homology"/>
<dbReference type="OrthoDB" id="9807630at2"/>
<evidence type="ECO:0000256" key="13">
    <source>
        <dbReference type="HAMAP-Rule" id="MF_00495"/>
    </source>
</evidence>
<comment type="caution">
    <text evidence="14">The sequence shown here is derived from an EMBL/GenBank/DDBJ whole genome shotgun (WGS) entry which is preliminary data.</text>
</comment>
<evidence type="ECO:0000313" key="15">
    <source>
        <dbReference type="Proteomes" id="UP000029629"/>
    </source>
</evidence>
<dbReference type="GO" id="GO:0046872">
    <property type="term" value="F:metal ion binding"/>
    <property type="evidence" value="ECO:0007669"/>
    <property type="project" value="UniProtKB-KW"/>
</dbReference>
<dbReference type="EMBL" id="JRNI01000001">
    <property type="protein sequence ID" value="KGF32612.1"/>
    <property type="molecule type" value="Genomic_DNA"/>
</dbReference>
<dbReference type="NCBIfam" id="NF009695">
    <property type="entry name" value="PRK13222.1-2"/>
    <property type="match status" value="1"/>
</dbReference>
<dbReference type="InterPro" id="IPR006439">
    <property type="entry name" value="HAD-SF_hydro_IA"/>
</dbReference>
<dbReference type="EC" id="3.1.3.18" evidence="6 13"/>
<dbReference type="Gene3D" id="1.10.150.240">
    <property type="entry name" value="Putative phosphatase, domain 2"/>
    <property type="match status" value="1"/>
</dbReference>
<dbReference type="SFLD" id="SFLDG01129">
    <property type="entry name" value="C1.5:_HAD__Beta-PGM__Phosphata"/>
    <property type="match status" value="1"/>
</dbReference>
<dbReference type="SFLD" id="SFLDS00003">
    <property type="entry name" value="Haloacid_Dehalogenase"/>
    <property type="match status" value="1"/>
</dbReference>
<dbReference type="PANTHER" id="PTHR43434">
    <property type="entry name" value="PHOSPHOGLYCOLATE PHOSPHATASE"/>
    <property type="match status" value="1"/>
</dbReference>
<dbReference type="SUPFAM" id="SSF56784">
    <property type="entry name" value="HAD-like"/>
    <property type="match status" value="1"/>
</dbReference>
<dbReference type="InterPro" id="IPR023214">
    <property type="entry name" value="HAD_sf"/>
</dbReference>
<dbReference type="GO" id="GO:0019253">
    <property type="term" value="P:reductive pentose-phosphate cycle"/>
    <property type="evidence" value="ECO:0007669"/>
    <property type="project" value="UniProtKB-KW"/>
</dbReference>
<dbReference type="RefSeq" id="WP_036556831.1">
    <property type="nucleotide sequence ID" value="NZ_JRNI01000001.1"/>
</dbReference>
<dbReference type="InterPro" id="IPR036412">
    <property type="entry name" value="HAD-like_sf"/>
</dbReference>
<evidence type="ECO:0000256" key="2">
    <source>
        <dbReference type="ARBA" id="ARBA00001946"/>
    </source>
</evidence>
<feature type="binding site" evidence="13">
    <location>
        <position position="15"/>
    </location>
    <ligand>
        <name>Mg(2+)</name>
        <dbReference type="ChEBI" id="CHEBI:18420"/>
    </ligand>
</feature>
<organism evidence="14 15">
    <name type="scientific">Oligella urethralis DNF00040</name>
    <dbReference type="NCBI Taxonomy" id="1401065"/>
    <lineage>
        <taxon>Bacteria</taxon>
        <taxon>Pseudomonadati</taxon>
        <taxon>Pseudomonadota</taxon>
        <taxon>Betaproteobacteria</taxon>
        <taxon>Burkholderiales</taxon>
        <taxon>Alcaligenaceae</taxon>
        <taxon>Oligella</taxon>
    </lineage>
</organism>
<keyword evidence="9 13" id="KW-0378">Hydrolase</keyword>
<dbReference type="GO" id="GO:0046295">
    <property type="term" value="P:glycolate biosynthetic process"/>
    <property type="evidence" value="ECO:0007669"/>
    <property type="project" value="UniProtKB-UniRule"/>
</dbReference>
<keyword evidence="15" id="KW-1185">Reference proteome</keyword>
<sequence length="236" mass="25837">MKRTTHATITTVLFDLDGTLVDSMPDLAYCSNQSLSELGRPMLSEERLSTFVGKGLERLIIRFLADDIEATSADPALFQQAKAIFKRHYHASNGDRSVLYPQVREGLDRLKAMGLSLGIVTNKPMEFTTPLVEKKGILPYFDVLVGGDTCEHKKPHPQPLLYAMEQLQSDSHHTVFVGDSLNDSAAAAAAAIPCLMLPYGYNEGQAITPPVHGAVVDDLVAVAQWVERQNALSETN</sequence>
<keyword evidence="11 13" id="KW-0119">Carbohydrate metabolism</keyword>
<dbReference type="InterPro" id="IPR050155">
    <property type="entry name" value="HAD-like_hydrolase_sf"/>
</dbReference>
<dbReference type="UniPathway" id="UPA00865">
    <property type="reaction ID" value="UER00834"/>
</dbReference>
<dbReference type="Pfam" id="PF13419">
    <property type="entry name" value="HAD_2"/>
    <property type="match status" value="1"/>
</dbReference>
<dbReference type="Proteomes" id="UP000029629">
    <property type="component" value="Unassembled WGS sequence"/>
</dbReference>
<accession>A0A096APQ8</accession>
<comment type="cofactor">
    <cofactor evidence="2 13">
        <name>Mg(2+)</name>
        <dbReference type="ChEBI" id="CHEBI:18420"/>
    </cofactor>
</comment>
<evidence type="ECO:0000256" key="5">
    <source>
        <dbReference type="ARBA" id="ARBA00011233"/>
    </source>
</evidence>
<comment type="catalytic activity">
    <reaction evidence="1 13">
        <text>2-phosphoglycolate + H2O = glycolate + phosphate</text>
        <dbReference type="Rhea" id="RHEA:14369"/>
        <dbReference type="ChEBI" id="CHEBI:15377"/>
        <dbReference type="ChEBI" id="CHEBI:29805"/>
        <dbReference type="ChEBI" id="CHEBI:43474"/>
        <dbReference type="ChEBI" id="CHEBI:58033"/>
        <dbReference type="EC" id="3.1.3.18"/>
    </reaction>
</comment>
<keyword evidence="7" id="KW-0113">Calvin cycle</keyword>
<evidence type="ECO:0000256" key="3">
    <source>
        <dbReference type="ARBA" id="ARBA00004818"/>
    </source>
</evidence>
<comment type="subunit">
    <text evidence="5">Homotrimer.</text>
</comment>
<evidence type="ECO:0000256" key="6">
    <source>
        <dbReference type="ARBA" id="ARBA00013078"/>
    </source>
</evidence>
<dbReference type="InterPro" id="IPR023198">
    <property type="entry name" value="PGP-like_dom2"/>
</dbReference>
<name>A0A096APQ8_9BURK</name>
<reference evidence="14 15" key="1">
    <citation type="submission" date="2014-07" db="EMBL/GenBank/DDBJ databases">
        <authorList>
            <person name="McCorrison J."/>
            <person name="Sanka R."/>
            <person name="Torralba M."/>
            <person name="Gillis M."/>
            <person name="Haft D.H."/>
            <person name="Methe B."/>
            <person name="Sutton G."/>
            <person name="Nelson K.E."/>
        </authorList>
    </citation>
    <scope>NUCLEOTIDE SEQUENCE [LARGE SCALE GENOMIC DNA]</scope>
    <source>
        <strain evidence="14 15">DNF00040</strain>
    </source>
</reference>
<comment type="similarity">
    <text evidence="4 13">Belongs to the HAD-like hydrolase superfamily. CbbY/CbbZ/Gph/YieH family.</text>
</comment>
<evidence type="ECO:0000313" key="14">
    <source>
        <dbReference type="EMBL" id="KGF32612.1"/>
    </source>
</evidence>
<dbReference type="PANTHER" id="PTHR43434:SF1">
    <property type="entry name" value="PHOSPHOGLYCOLATE PHOSPHATASE"/>
    <property type="match status" value="1"/>
</dbReference>
<evidence type="ECO:0000256" key="9">
    <source>
        <dbReference type="ARBA" id="ARBA00022801"/>
    </source>
</evidence>
<dbReference type="NCBIfam" id="TIGR01449">
    <property type="entry name" value="PGP_bact"/>
    <property type="match status" value="1"/>
</dbReference>
<feature type="active site" description="Nucleophile" evidence="13">
    <location>
        <position position="15"/>
    </location>
</feature>
<keyword evidence="8 13" id="KW-0479">Metal-binding</keyword>
<dbReference type="SFLD" id="SFLDG01135">
    <property type="entry name" value="C1.5.6:_HAD__Beta-PGM__Phospha"/>
    <property type="match status" value="1"/>
</dbReference>
<dbReference type="InterPro" id="IPR037512">
    <property type="entry name" value="PGPase_prok"/>
</dbReference>
<evidence type="ECO:0000256" key="7">
    <source>
        <dbReference type="ARBA" id="ARBA00022567"/>
    </source>
</evidence>
<dbReference type="NCBIfam" id="TIGR01549">
    <property type="entry name" value="HAD-SF-IA-v1"/>
    <property type="match status" value="1"/>
</dbReference>
<dbReference type="FunFam" id="3.40.50.1000:FF:000022">
    <property type="entry name" value="Phosphoglycolate phosphatase"/>
    <property type="match status" value="1"/>
</dbReference>
<dbReference type="GO" id="GO:0005829">
    <property type="term" value="C:cytosol"/>
    <property type="evidence" value="ECO:0007669"/>
    <property type="project" value="TreeGrafter"/>
</dbReference>
<dbReference type="GO" id="GO:0008967">
    <property type="term" value="F:phosphoglycolate phosphatase activity"/>
    <property type="evidence" value="ECO:0007669"/>
    <property type="project" value="UniProtKB-UniRule"/>
</dbReference>
<dbReference type="InterPro" id="IPR041492">
    <property type="entry name" value="HAD_2"/>
</dbReference>
<feature type="binding site" evidence="13">
    <location>
        <position position="179"/>
    </location>
    <ligand>
        <name>Mg(2+)</name>
        <dbReference type="ChEBI" id="CHEBI:18420"/>
    </ligand>
</feature>
<evidence type="ECO:0000256" key="4">
    <source>
        <dbReference type="ARBA" id="ARBA00006171"/>
    </source>
</evidence>
<dbReference type="GO" id="GO:0006281">
    <property type="term" value="P:DNA repair"/>
    <property type="evidence" value="ECO:0007669"/>
    <property type="project" value="TreeGrafter"/>
</dbReference>
<keyword evidence="10 13" id="KW-0460">Magnesium</keyword>
<dbReference type="HAMAP" id="MF_00495">
    <property type="entry name" value="GPH_hydrolase_bact"/>
    <property type="match status" value="1"/>
</dbReference>
<evidence type="ECO:0000256" key="11">
    <source>
        <dbReference type="ARBA" id="ARBA00023277"/>
    </source>
</evidence>
<comment type="pathway">
    <text evidence="3 13">Organic acid metabolism; glycolate biosynthesis; glycolate from 2-phosphoglycolate: step 1/1.</text>
</comment>
<evidence type="ECO:0000256" key="10">
    <source>
        <dbReference type="ARBA" id="ARBA00022842"/>
    </source>
</evidence>
<dbReference type="NCBIfam" id="TIGR01662">
    <property type="entry name" value="HAD-SF-IIIA"/>
    <property type="match status" value="1"/>
</dbReference>
<evidence type="ECO:0000256" key="12">
    <source>
        <dbReference type="ARBA" id="ARBA00059247"/>
    </source>
</evidence>
<feature type="binding site" evidence="13">
    <location>
        <position position="17"/>
    </location>
    <ligand>
        <name>Mg(2+)</name>
        <dbReference type="ChEBI" id="CHEBI:18420"/>
    </ligand>
</feature>
<dbReference type="AlphaFoldDB" id="A0A096APQ8"/>
<evidence type="ECO:0000256" key="1">
    <source>
        <dbReference type="ARBA" id="ARBA00000830"/>
    </source>
</evidence>
<comment type="function">
    <text evidence="12 13">Specifically catalyzes the dephosphorylation of 2-phosphoglycolate. Is involved in the dissimilation of the intracellular 2-phosphoglycolate formed during the DNA repair of 3'-phosphoglycolate ends, a major class of DNA lesions induced by oxidative stress.</text>
</comment>
<protein>
    <recommendedName>
        <fullName evidence="6 13">Phosphoglycolate phosphatase</fullName>
        <shortName evidence="13">PGP</shortName>
        <shortName evidence="13">PGPase</shortName>
        <ecNumber evidence="6 13">3.1.3.18</ecNumber>
    </recommendedName>
</protein>
<dbReference type="PRINTS" id="PR00413">
    <property type="entry name" value="HADHALOGNASE"/>
</dbReference>
<dbReference type="InterPro" id="IPR006549">
    <property type="entry name" value="HAD-SF_hydro_IIIA"/>
</dbReference>
<dbReference type="Gene3D" id="3.40.50.1000">
    <property type="entry name" value="HAD superfamily/HAD-like"/>
    <property type="match status" value="1"/>
</dbReference>
<dbReference type="eggNOG" id="COG0546">
    <property type="taxonomic scope" value="Bacteria"/>
</dbReference>
<gene>
    <name evidence="14" type="ORF">HMPREF2130_00210</name>
</gene>